<dbReference type="STRING" id="1458307.OSB_19680"/>
<evidence type="ECO:0000313" key="2">
    <source>
        <dbReference type="Proteomes" id="UP000067444"/>
    </source>
</evidence>
<organism evidence="1 2">
    <name type="scientific">Octadecabacter temperatus</name>
    <dbReference type="NCBI Taxonomy" id="1458307"/>
    <lineage>
        <taxon>Bacteria</taxon>
        <taxon>Pseudomonadati</taxon>
        <taxon>Pseudomonadota</taxon>
        <taxon>Alphaproteobacteria</taxon>
        <taxon>Rhodobacterales</taxon>
        <taxon>Roseobacteraceae</taxon>
        <taxon>Octadecabacter</taxon>
    </lineage>
</organism>
<dbReference type="EMBL" id="CP012160">
    <property type="protein sequence ID" value="AKS46508.1"/>
    <property type="molecule type" value="Genomic_DNA"/>
</dbReference>
<dbReference type="AlphaFoldDB" id="A0A0K0Y6A6"/>
<evidence type="ECO:0000313" key="1">
    <source>
        <dbReference type="EMBL" id="AKS46508.1"/>
    </source>
</evidence>
<dbReference type="PROSITE" id="PS51257">
    <property type="entry name" value="PROKAR_LIPOPROTEIN"/>
    <property type="match status" value="1"/>
</dbReference>
<dbReference type="RefSeq" id="WP_143831241.1">
    <property type="nucleotide sequence ID" value="NZ_CP012160.1"/>
</dbReference>
<accession>A0A0K0Y6A6</accession>
<sequence length="116" mass="12349">MNERAIKGVLVAVIGVLVFLACSSGAAKIMAMEHDVAFFGKYGVSRTMLICYGVVQFIAGALILLPRTRFFGAGVVAVTFALSLVMLVIEGSVGFSAITVLSLVLLGWVMVRSYRT</sequence>
<protein>
    <submittedName>
        <fullName evidence="1">Uncharacterized protein</fullName>
    </submittedName>
</protein>
<proteinExistence type="predicted"/>
<dbReference type="KEGG" id="otm:OSB_19680"/>
<gene>
    <name evidence="1" type="ORF">OSB_19680</name>
</gene>
<keyword evidence="2" id="KW-1185">Reference proteome</keyword>
<dbReference type="Proteomes" id="UP000067444">
    <property type="component" value="Chromosome"/>
</dbReference>
<reference evidence="1 2" key="1">
    <citation type="journal article" date="2015" name="Genome Announc.">
        <title>Closed Genome Sequence of Octadecabacter temperatus SB1, the First Mesophilic Species of the Genus Octadecabacter.</title>
        <authorList>
            <person name="Voget S."/>
            <person name="Billerbeck S."/>
            <person name="Simon M."/>
            <person name="Daniel R."/>
        </authorList>
    </citation>
    <scope>NUCLEOTIDE SEQUENCE [LARGE SCALE GENOMIC DNA]</scope>
    <source>
        <strain evidence="1 2">SB1</strain>
    </source>
</reference>
<name>A0A0K0Y6A6_9RHOB</name>